<organism evidence="1 2">
    <name type="scientific">Novipirellula galeiformis</name>
    <dbReference type="NCBI Taxonomy" id="2528004"/>
    <lineage>
        <taxon>Bacteria</taxon>
        <taxon>Pseudomonadati</taxon>
        <taxon>Planctomycetota</taxon>
        <taxon>Planctomycetia</taxon>
        <taxon>Pirellulales</taxon>
        <taxon>Pirellulaceae</taxon>
        <taxon>Novipirellula</taxon>
    </lineage>
</organism>
<gene>
    <name evidence="1" type="ORF">Pla52o_39180</name>
</gene>
<sequence length="39" mass="4218">MNADSKEAAFQQDMIDPMVAGGWKLGLMPDRKVAAHDGD</sequence>
<dbReference type="EMBL" id="SJPT01000006">
    <property type="protein sequence ID" value="TWU21731.1"/>
    <property type="molecule type" value="Genomic_DNA"/>
</dbReference>
<proteinExistence type="predicted"/>
<keyword evidence="2" id="KW-1185">Reference proteome</keyword>
<dbReference type="AlphaFoldDB" id="A0A5C6CE76"/>
<comment type="caution">
    <text evidence="1">The sequence shown here is derived from an EMBL/GenBank/DDBJ whole genome shotgun (WGS) entry which is preliminary data.</text>
</comment>
<accession>A0A5C6CE76</accession>
<reference evidence="1 2" key="1">
    <citation type="submission" date="2019-02" db="EMBL/GenBank/DDBJ databases">
        <title>Deep-cultivation of Planctomycetes and their phenomic and genomic characterization uncovers novel biology.</title>
        <authorList>
            <person name="Wiegand S."/>
            <person name="Jogler M."/>
            <person name="Boedeker C."/>
            <person name="Pinto D."/>
            <person name="Vollmers J."/>
            <person name="Rivas-Marin E."/>
            <person name="Kohn T."/>
            <person name="Peeters S.H."/>
            <person name="Heuer A."/>
            <person name="Rast P."/>
            <person name="Oberbeckmann S."/>
            <person name="Bunk B."/>
            <person name="Jeske O."/>
            <person name="Meyerdierks A."/>
            <person name="Storesund J.E."/>
            <person name="Kallscheuer N."/>
            <person name="Luecker S."/>
            <person name="Lage O.M."/>
            <person name="Pohl T."/>
            <person name="Merkel B.J."/>
            <person name="Hornburger P."/>
            <person name="Mueller R.-W."/>
            <person name="Bruemmer F."/>
            <person name="Labrenz M."/>
            <person name="Spormann A.M."/>
            <person name="Op Den Camp H."/>
            <person name="Overmann J."/>
            <person name="Amann R."/>
            <person name="Jetten M.S.M."/>
            <person name="Mascher T."/>
            <person name="Medema M.H."/>
            <person name="Devos D.P."/>
            <person name="Kaster A.-K."/>
            <person name="Ovreas L."/>
            <person name="Rohde M."/>
            <person name="Galperin M.Y."/>
            <person name="Jogler C."/>
        </authorList>
    </citation>
    <scope>NUCLEOTIDE SEQUENCE [LARGE SCALE GENOMIC DNA]</scope>
    <source>
        <strain evidence="1 2">Pla52o</strain>
    </source>
</reference>
<evidence type="ECO:0000313" key="1">
    <source>
        <dbReference type="EMBL" id="TWU21731.1"/>
    </source>
</evidence>
<protein>
    <submittedName>
        <fullName evidence="1">Uncharacterized protein</fullName>
    </submittedName>
</protein>
<evidence type="ECO:0000313" key="2">
    <source>
        <dbReference type="Proteomes" id="UP000316304"/>
    </source>
</evidence>
<name>A0A5C6CE76_9BACT</name>
<dbReference type="Proteomes" id="UP000316304">
    <property type="component" value="Unassembled WGS sequence"/>
</dbReference>